<feature type="transmembrane region" description="Helical" evidence="1">
    <location>
        <begin position="42"/>
        <end position="62"/>
    </location>
</feature>
<name>A0A078J9Y0_BRANA</name>
<feature type="transmembrane region" description="Helical" evidence="1">
    <location>
        <begin position="19"/>
        <end position="36"/>
    </location>
</feature>
<feature type="non-terminal residue" evidence="2">
    <location>
        <position position="64"/>
    </location>
</feature>
<dbReference type="EMBL" id="LK034070">
    <property type="protein sequence ID" value="CDY61962.1"/>
    <property type="molecule type" value="Genomic_DNA"/>
</dbReference>
<proteinExistence type="predicted"/>
<accession>A0A078J9Y0</accession>
<dbReference type="AlphaFoldDB" id="A0A078J9Y0"/>
<keyword evidence="1" id="KW-0812">Transmembrane</keyword>
<dbReference type="Gramene" id="CDY61962">
    <property type="protein sequence ID" value="CDY61962"/>
    <property type="gene ID" value="GSBRNA2T00034635001"/>
</dbReference>
<dbReference type="OMA" id="LVEIMCL"/>
<keyword evidence="1" id="KW-0472">Membrane</keyword>
<keyword evidence="1" id="KW-1133">Transmembrane helix</keyword>
<evidence type="ECO:0000256" key="1">
    <source>
        <dbReference type="SAM" id="Phobius"/>
    </source>
</evidence>
<dbReference type="Proteomes" id="UP000028999">
    <property type="component" value="Unassembled WGS sequence"/>
</dbReference>
<protein>
    <submittedName>
        <fullName evidence="2">BnaCnng38850D protein</fullName>
    </submittedName>
</protein>
<reference evidence="2 3" key="1">
    <citation type="journal article" date="2014" name="Science">
        <title>Plant genetics. Early allopolyploid evolution in the post-Neolithic Brassica napus oilseed genome.</title>
        <authorList>
            <person name="Chalhoub B."/>
            <person name="Denoeud F."/>
            <person name="Liu S."/>
            <person name="Parkin I.A."/>
            <person name="Tang H."/>
            <person name="Wang X."/>
            <person name="Chiquet J."/>
            <person name="Belcram H."/>
            <person name="Tong C."/>
            <person name="Samans B."/>
            <person name="Correa M."/>
            <person name="Da Silva C."/>
            <person name="Just J."/>
            <person name="Falentin C."/>
            <person name="Koh C.S."/>
            <person name="Le Clainche I."/>
            <person name="Bernard M."/>
            <person name="Bento P."/>
            <person name="Noel B."/>
            <person name="Labadie K."/>
            <person name="Alberti A."/>
            <person name="Charles M."/>
            <person name="Arnaud D."/>
            <person name="Guo H."/>
            <person name="Daviaud C."/>
            <person name="Alamery S."/>
            <person name="Jabbari K."/>
            <person name="Zhao M."/>
            <person name="Edger P.P."/>
            <person name="Chelaifa H."/>
            <person name="Tack D."/>
            <person name="Lassalle G."/>
            <person name="Mestiri I."/>
            <person name="Schnel N."/>
            <person name="Le Paslier M.C."/>
            <person name="Fan G."/>
            <person name="Renault V."/>
            <person name="Bayer P.E."/>
            <person name="Golicz A.A."/>
            <person name="Manoli S."/>
            <person name="Lee T.H."/>
            <person name="Thi V.H."/>
            <person name="Chalabi S."/>
            <person name="Hu Q."/>
            <person name="Fan C."/>
            <person name="Tollenaere R."/>
            <person name="Lu Y."/>
            <person name="Battail C."/>
            <person name="Shen J."/>
            <person name="Sidebottom C.H."/>
            <person name="Wang X."/>
            <person name="Canaguier A."/>
            <person name="Chauveau A."/>
            <person name="Berard A."/>
            <person name="Deniot G."/>
            <person name="Guan M."/>
            <person name="Liu Z."/>
            <person name="Sun F."/>
            <person name="Lim Y.P."/>
            <person name="Lyons E."/>
            <person name="Town C.D."/>
            <person name="Bancroft I."/>
            <person name="Wang X."/>
            <person name="Meng J."/>
            <person name="Ma J."/>
            <person name="Pires J.C."/>
            <person name="King G.J."/>
            <person name="Brunel D."/>
            <person name="Delourme R."/>
            <person name="Renard M."/>
            <person name="Aury J.M."/>
            <person name="Adams K.L."/>
            <person name="Batley J."/>
            <person name="Snowdon R.J."/>
            <person name="Tost J."/>
            <person name="Edwards D."/>
            <person name="Zhou Y."/>
            <person name="Hua W."/>
            <person name="Sharpe A.G."/>
            <person name="Paterson A.H."/>
            <person name="Guan C."/>
            <person name="Wincker P."/>
        </authorList>
    </citation>
    <scope>NUCLEOTIDE SEQUENCE [LARGE SCALE GENOMIC DNA]</scope>
    <source>
        <strain evidence="3">cv. Darmor-bzh</strain>
    </source>
</reference>
<keyword evidence="3" id="KW-1185">Reference proteome</keyword>
<dbReference type="PaxDb" id="3708-A0A078J9Y0"/>
<evidence type="ECO:0000313" key="3">
    <source>
        <dbReference type="Proteomes" id="UP000028999"/>
    </source>
</evidence>
<gene>
    <name evidence="2" type="primary">BnaCnng38850D</name>
    <name evidence="2" type="ORF">GSBRNA2T00034635001</name>
</gene>
<evidence type="ECO:0000313" key="2">
    <source>
        <dbReference type="EMBL" id="CDY61962.1"/>
    </source>
</evidence>
<sequence>MYAGKLVEIMCLVLRDVRVCLKIFGIICCVITLLTLNFPASMCGLCDCVMFSFMGIILEFFYQY</sequence>
<organism evidence="2 3">
    <name type="scientific">Brassica napus</name>
    <name type="common">Rape</name>
    <dbReference type="NCBI Taxonomy" id="3708"/>
    <lineage>
        <taxon>Eukaryota</taxon>
        <taxon>Viridiplantae</taxon>
        <taxon>Streptophyta</taxon>
        <taxon>Embryophyta</taxon>
        <taxon>Tracheophyta</taxon>
        <taxon>Spermatophyta</taxon>
        <taxon>Magnoliopsida</taxon>
        <taxon>eudicotyledons</taxon>
        <taxon>Gunneridae</taxon>
        <taxon>Pentapetalae</taxon>
        <taxon>rosids</taxon>
        <taxon>malvids</taxon>
        <taxon>Brassicales</taxon>
        <taxon>Brassicaceae</taxon>
        <taxon>Brassiceae</taxon>
        <taxon>Brassica</taxon>
    </lineage>
</organism>